<dbReference type="CDD" id="cd08646">
    <property type="entry name" value="FMT_core_Met-tRNA-FMT_N"/>
    <property type="match status" value="1"/>
</dbReference>
<dbReference type="InterPro" id="IPR005793">
    <property type="entry name" value="Formyl_trans_C"/>
</dbReference>
<keyword evidence="4" id="KW-0648">Protein biosynthesis</keyword>
<evidence type="ECO:0000256" key="4">
    <source>
        <dbReference type="ARBA" id="ARBA00022917"/>
    </source>
</evidence>
<keyword evidence="3" id="KW-0808">Transferase</keyword>
<dbReference type="GO" id="GO:0005829">
    <property type="term" value="C:cytosol"/>
    <property type="evidence" value="ECO:0007669"/>
    <property type="project" value="TreeGrafter"/>
</dbReference>
<dbReference type="InterPro" id="IPR002376">
    <property type="entry name" value="Formyl_transf_N"/>
</dbReference>
<dbReference type="Proteomes" id="UP000230108">
    <property type="component" value="Unassembled WGS sequence"/>
</dbReference>
<evidence type="ECO:0000259" key="5">
    <source>
        <dbReference type="Pfam" id="PF00551"/>
    </source>
</evidence>
<protein>
    <recommendedName>
        <fullName evidence="2">methionyl-tRNA formyltransferase</fullName>
        <ecNumber evidence="2">2.1.2.9</ecNumber>
    </recommendedName>
</protein>
<sequence>MTNDTIKGMHKLKIAYFGTPAFSAQLLEKIINDKDLPIEIVLVVTQPDKPVGRELTVTSSPVKEIAKKYFLPVWDKDVNGDIDIFSTWGINGAPTGDKNGNIGMKRVLECVDLALVFAYGFKQLIPLDLLKAPKMGFVNVHPSLLPKFRGSSPIAFPLMMGDTKTGVSLFVMDEKMDHGPLVAQESLEIALNDVRVDIEKKLTDLGFEMIKKLLHSLTHEPVNSFILKDQNHTLATHAHYMMKDHGYIPFSSLQKALKNEPLTFEEIPQIVRNYLVRHPDVSRDLGYNINSKDDVPGLDSRLRGNDKMNDSARIIYNFWRGISPWPGMWTEVSVNGQERRLKIVKLELDNFKTLKLISVQLEGKKEVDFPTFQKAYGLI</sequence>
<dbReference type="AlphaFoldDB" id="A0A2M7QBE2"/>
<comment type="caution">
    <text evidence="7">The sequence shown here is derived from an EMBL/GenBank/DDBJ whole genome shotgun (WGS) entry which is preliminary data.</text>
</comment>
<organism evidence="7 8">
    <name type="scientific">Candidatus Roizmanbacteria bacterium CG_4_10_14_0_8_um_filter_39_9</name>
    <dbReference type="NCBI Taxonomy" id="1974829"/>
    <lineage>
        <taxon>Bacteria</taxon>
        <taxon>Candidatus Roizmaniibacteriota</taxon>
    </lineage>
</organism>
<evidence type="ECO:0000256" key="2">
    <source>
        <dbReference type="ARBA" id="ARBA00012261"/>
    </source>
</evidence>
<reference evidence="8" key="1">
    <citation type="submission" date="2017-09" db="EMBL/GenBank/DDBJ databases">
        <title>Depth-based differentiation of microbial function through sediment-hosted aquifers and enrichment of novel symbionts in the deep terrestrial subsurface.</title>
        <authorList>
            <person name="Probst A.J."/>
            <person name="Ladd B."/>
            <person name="Jarett J.K."/>
            <person name="Geller-Mcgrath D.E."/>
            <person name="Sieber C.M.K."/>
            <person name="Emerson J.B."/>
            <person name="Anantharaman K."/>
            <person name="Thomas B.C."/>
            <person name="Malmstrom R."/>
            <person name="Stieglmeier M."/>
            <person name="Klingl A."/>
            <person name="Woyke T."/>
            <person name="Ryan C.M."/>
            <person name="Banfield J.F."/>
        </authorList>
    </citation>
    <scope>NUCLEOTIDE SEQUENCE [LARGE SCALE GENOMIC DNA]</scope>
</reference>
<accession>A0A2M7QBE2</accession>
<evidence type="ECO:0000256" key="1">
    <source>
        <dbReference type="ARBA" id="ARBA00010699"/>
    </source>
</evidence>
<dbReference type="Gene3D" id="3.40.50.12230">
    <property type="match status" value="1"/>
</dbReference>
<evidence type="ECO:0000256" key="3">
    <source>
        <dbReference type="ARBA" id="ARBA00022679"/>
    </source>
</evidence>
<gene>
    <name evidence="7" type="ORF">COY90_05340</name>
</gene>
<dbReference type="PROSITE" id="PS00373">
    <property type="entry name" value="GART"/>
    <property type="match status" value="1"/>
</dbReference>
<dbReference type="PANTHER" id="PTHR11138:SF5">
    <property type="entry name" value="METHIONYL-TRNA FORMYLTRANSFERASE, MITOCHONDRIAL"/>
    <property type="match status" value="1"/>
</dbReference>
<dbReference type="InterPro" id="IPR041711">
    <property type="entry name" value="Met-tRNA-FMT_N"/>
</dbReference>
<dbReference type="Pfam" id="PF00551">
    <property type="entry name" value="Formyl_trans_N"/>
    <property type="match status" value="1"/>
</dbReference>
<dbReference type="GO" id="GO:0004479">
    <property type="term" value="F:methionyl-tRNA formyltransferase activity"/>
    <property type="evidence" value="ECO:0007669"/>
    <property type="project" value="UniProtKB-EC"/>
</dbReference>
<dbReference type="InterPro" id="IPR011034">
    <property type="entry name" value="Formyl_transferase-like_C_sf"/>
</dbReference>
<feature type="domain" description="Formyl transferase N-terminal" evidence="5">
    <location>
        <begin position="13"/>
        <end position="210"/>
    </location>
</feature>
<evidence type="ECO:0000313" key="8">
    <source>
        <dbReference type="Proteomes" id="UP000230108"/>
    </source>
</evidence>
<proteinExistence type="inferred from homology"/>
<name>A0A2M7QBE2_9BACT</name>
<dbReference type="CDD" id="cd08704">
    <property type="entry name" value="Met_tRNA_FMT_C"/>
    <property type="match status" value="1"/>
</dbReference>
<dbReference type="EMBL" id="PFLF01000113">
    <property type="protein sequence ID" value="PIY68554.1"/>
    <property type="molecule type" value="Genomic_DNA"/>
</dbReference>
<dbReference type="InterPro" id="IPR001555">
    <property type="entry name" value="GART_AS"/>
</dbReference>
<comment type="similarity">
    <text evidence="1">Belongs to the Fmt family.</text>
</comment>
<dbReference type="EC" id="2.1.2.9" evidence="2"/>
<evidence type="ECO:0000313" key="7">
    <source>
        <dbReference type="EMBL" id="PIY68554.1"/>
    </source>
</evidence>
<evidence type="ECO:0000259" key="6">
    <source>
        <dbReference type="Pfam" id="PF02911"/>
    </source>
</evidence>
<dbReference type="Pfam" id="PF02911">
    <property type="entry name" value="Formyl_trans_C"/>
    <property type="match status" value="1"/>
</dbReference>
<dbReference type="SUPFAM" id="SSF53328">
    <property type="entry name" value="Formyltransferase"/>
    <property type="match status" value="1"/>
</dbReference>
<dbReference type="InterPro" id="IPR044135">
    <property type="entry name" value="Met-tRNA-FMT_C"/>
</dbReference>
<dbReference type="PANTHER" id="PTHR11138">
    <property type="entry name" value="METHIONYL-TRNA FORMYLTRANSFERASE"/>
    <property type="match status" value="1"/>
</dbReference>
<dbReference type="InterPro" id="IPR036477">
    <property type="entry name" value="Formyl_transf_N_sf"/>
</dbReference>
<feature type="domain" description="Formyl transferase C-terminal" evidence="6">
    <location>
        <begin position="309"/>
        <end position="351"/>
    </location>
</feature>
<dbReference type="SUPFAM" id="SSF50486">
    <property type="entry name" value="FMT C-terminal domain-like"/>
    <property type="match status" value="1"/>
</dbReference>